<proteinExistence type="predicted"/>
<comment type="caution">
    <text evidence="1">The sequence shown here is derived from an EMBL/GenBank/DDBJ whole genome shotgun (WGS) entry which is preliminary data.</text>
</comment>
<dbReference type="Proteomes" id="UP000273611">
    <property type="component" value="Unassembled WGS sequence"/>
</dbReference>
<dbReference type="RefSeq" id="WP_127431173.1">
    <property type="nucleotide sequence ID" value="NZ_BMFI01000012.1"/>
</dbReference>
<dbReference type="AlphaFoldDB" id="A0A432NG66"/>
<sequence length="68" mass="7927">MNHPIKRLRCKIETGEVRFEIEPMMHVDLLDYLGDLKEAFAEAYEQAVQFHDETPRGYRFAAGQLTEA</sequence>
<dbReference type="EMBL" id="RIBW01000013">
    <property type="protein sequence ID" value="RUL98551.1"/>
    <property type="molecule type" value="Genomic_DNA"/>
</dbReference>
<name>A0A432NG66_9HYPH</name>
<protein>
    <submittedName>
        <fullName evidence="1">Uncharacterized protein</fullName>
    </submittedName>
</protein>
<evidence type="ECO:0000313" key="2">
    <source>
        <dbReference type="Proteomes" id="UP000273611"/>
    </source>
</evidence>
<gene>
    <name evidence="1" type="ORF">EEQ99_24060</name>
</gene>
<reference evidence="1 2" key="1">
    <citation type="journal article" date="2015" name="Int. J. Syst. Evol. Microbiol.">
        <title>Rhizobium anhuiense sp. nov., isolated from effective nodules of Vicia faba and Pisum sativum.</title>
        <authorList>
            <person name="Zhang Y.J."/>
            <person name="Zheng W.T."/>
            <person name="Everall I."/>
            <person name="Young J.P."/>
            <person name="Zhang X.X."/>
            <person name="Tian C.F."/>
            <person name="Sui X.H."/>
            <person name="Wang E.T."/>
            <person name="Chen W.X."/>
        </authorList>
    </citation>
    <scope>NUCLEOTIDE SEQUENCE [LARGE SCALE GENOMIC DNA]</scope>
    <source>
        <strain evidence="1 2">CCBAU 23252</strain>
    </source>
</reference>
<accession>A0A432NG66</accession>
<organism evidence="1 2">
    <name type="scientific">Rhizobium anhuiense</name>
    <dbReference type="NCBI Taxonomy" id="1184720"/>
    <lineage>
        <taxon>Bacteria</taxon>
        <taxon>Pseudomonadati</taxon>
        <taxon>Pseudomonadota</taxon>
        <taxon>Alphaproteobacteria</taxon>
        <taxon>Hyphomicrobiales</taxon>
        <taxon>Rhizobiaceae</taxon>
        <taxon>Rhizobium/Agrobacterium group</taxon>
        <taxon>Rhizobium</taxon>
    </lineage>
</organism>
<evidence type="ECO:0000313" key="1">
    <source>
        <dbReference type="EMBL" id="RUL98551.1"/>
    </source>
</evidence>